<feature type="compositionally biased region" description="Basic residues" evidence="2">
    <location>
        <begin position="111"/>
        <end position="123"/>
    </location>
</feature>
<keyword evidence="5" id="KW-1185">Reference proteome</keyword>
<evidence type="ECO:0000256" key="2">
    <source>
        <dbReference type="SAM" id="MobiDB-lite"/>
    </source>
</evidence>
<evidence type="ECO:0000259" key="3">
    <source>
        <dbReference type="Pfam" id="PF13518"/>
    </source>
</evidence>
<dbReference type="InterPro" id="IPR036388">
    <property type="entry name" value="WH-like_DNA-bd_sf"/>
</dbReference>
<comment type="similarity">
    <text evidence="1">Belongs to the IS150/IS1296 orfA family.</text>
</comment>
<proteinExistence type="inferred from homology"/>
<dbReference type="PANTHER" id="PTHR33795">
    <property type="entry name" value="INSERTION ELEMENT IS150 PROTEIN INSJ"/>
    <property type="match status" value="1"/>
</dbReference>
<feature type="compositionally biased region" description="Basic and acidic residues" evidence="2">
    <location>
        <begin position="124"/>
        <end position="133"/>
    </location>
</feature>
<dbReference type="SUPFAM" id="SSF46689">
    <property type="entry name" value="Homeodomain-like"/>
    <property type="match status" value="1"/>
</dbReference>
<sequence length="171" mass="20504">MAKYSLDFKLKVISFYLNGYGYRSTANHFGILHSAVRKWVKLYQYHGIKGIEPRHSKLKYTAEFKYHVLIYMKTHNLSQQEVAAYFNIPTQSSILEWQTLFKQGGFEALKPRKKGRPNKMKRPQKPDNRTEQEKLIDQLQEELIYLRAENDILKKFQEMDEKEERQRQKSK</sequence>
<feature type="domain" description="Insertion element IS150 protein InsJ-like helix-turn-helix" evidence="3">
    <location>
        <begin position="64"/>
        <end position="117"/>
    </location>
</feature>
<feature type="domain" description="Insertion element IS150 protein InsJ-like helix-turn-helix" evidence="3">
    <location>
        <begin position="8"/>
        <end position="56"/>
    </location>
</feature>
<dbReference type="Proteomes" id="UP001449178">
    <property type="component" value="Chromosome"/>
</dbReference>
<dbReference type="EMBL" id="CP150637">
    <property type="protein sequence ID" value="WZW87202.1"/>
    <property type="molecule type" value="Genomic_DNA"/>
</dbReference>
<organism evidence="4 5">
    <name type="scientific">Ignatzschineria larvae DSM 13226</name>
    <dbReference type="NCBI Taxonomy" id="1111732"/>
    <lineage>
        <taxon>Bacteria</taxon>
        <taxon>Pseudomonadati</taxon>
        <taxon>Pseudomonadota</taxon>
        <taxon>Gammaproteobacteria</taxon>
        <taxon>Cardiobacteriales</taxon>
        <taxon>Ignatzschineriaceae</taxon>
        <taxon>Ignatzschineria</taxon>
    </lineage>
</organism>
<protein>
    <submittedName>
        <fullName evidence="4">Helix-turn-helix domain-containing protein</fullName>
    </submittedName>
</protein>
<dbReference type="PANTHER" id="PTHR33795:SF1">
    <property type="entry name" value="INSERTION ELEMENT IS150 PROTEIN INSJ"/>
    <property type="match status" value="1"/>
</dbReference>
<accession>A0ABZ3BYM8</accession>
<dbReference type="InterPro" id="IPR010921">
    <property type="entry name" value="Trp_repressor/repl_initiator"/>
</dbReference>
<feature type="region of interest" description="Disordered" evidence="2">
    <location>
        <begin position="111"/>
        <end position="133"/>
    </location>
</feature>
<evidence type="ECO:0000313" key="4">
    <source>
        <dbReference type="EMBL" id="WZW87202.1"/>
    </source>
</evidence>
<dbReference type="InterPro" id="IPR052057">
    <property type="entry name" value="IS150/IS1296_orfA-like"/>
</dbReference>
<evidence type="ECO:0000313" key="5">
    <source>
        <dbReference type="Proteomes" id="UP001449178"/>
    </source>
</evidence>
<dbReference type="RefSeq" id="WP_026879200.1">
    <property type="nucleotide sequence ID" value="NZ_AZOD01000027.1"/>
</dbReference>
<gene>
    <name evidence="4" type="ORF">WMO13_07405</name>
</gene>
<reference evidence="4 5" key="1">
    <citation type="submission" date="2024-03" db="EMBL/GenBank/DDBJ databases">
        <title>Complete Genome Sequence and Annotation of Ignatzschineria larvae DSM 13226.</title>
        <authorList>
            <person name="Cantrell E."/>
            <person name="Burcham Z.M."/>
        </authorList>
    </citation>
    <scope>NUCLEOTIDE SEQUENCE [LARGE SCALE GENOMIC DNA]</scope>
    <source>
        <strain evidence="4 5">DSM 13226</strain>
    </source>
</reference>
<dbReference type="Pfam" id="PF13518">
    <property type="entry name" value="HTH_28"/>
    <property type="match status" value="2"/>
</dbReference>
<dbReference type="InterPro" id="IPR009057">
    <property type="entry name" value="Homeodomain-like_sf"/>
</dbReference>
<evidence type="ECO:0000256" key="1">
    <source>
        <dbReference type="ARBA" id="ARBA00038232"/>
    </source>
</evidence>
<dbReference type="Gene3D" id="1.10.10.10">
    <property type="entry name" value="Winged helix-like DNA-binding domain superfamily/Winged helix DNA-binding domain"/>
    <property type="match status" value="1"/>
</dbReference>
<name>A0ABZ3BYM8_9GAMM</name>
<dbReference type="Gene3D" id="1.10.10.60">
    <property type="entry name" value="Homeodomain-like"/>
    <property type="match status" value="1"/>
</dbReference>
<dbReference type="InterPro" id="IPR055247">
    <property type="entry name" value="InsJ-like_HTH"/>
</dbReference>
<dbReference type="SUPFAM" id="SSF48295">
    <property type="entry name" value="TrpR-like"/>
    <property type="match status" value="1"/>
</dbReference>